<dbReference type="InterPro" id="IPR029058">
    <property type="entry name" value="AB_hydrolase_fold"/>
</dbReference>
<dbReference type="GO" id="GO:0016787">
    <property type="term" value="F:hydrolase activity"/>
    <property type="evidence" value="ECO:0007669"/>
    <property type="project" value="UniProtKB-KW"/>
</dbReference>
<dbReference type="Proteomes" id="UP001595683">
    <property type="component" value="Unassembled WGS sequence"/>
</dbReference>
<evidence type="ECO:0000313" key="2">
    <source>
        <dbReference type="EMBL" id="MFC3670030.1"/>
    </source>
</evidence>
<name>A0ABV7UYZ0_9SPHN</name>
<comment type="caution">
    <text evidence="2">The sequence shown here is derived from an EMBL/GenBank/DDBJ whole genome shotgun (WGS) entry which is preliminary data.</text>
</comment>
<sequence length="285" mass="30286">MSLFAERTWTAPDGLSLFARDYAAAPGPARLPVVCLHGLTRNSRDFEAVAPWLAARGRRVLALDMRGRGQSARDPEARYDIATYTADVIALLDALGLARALFVGTSMGGLITVDLATQHPARVAGAVINDIGPELAPQGLARIAGYVGKGEPLPDWNAAARACATLNADVFPHYGAADWMGMARRLFREEGGMVIADYDPAIAQAFGRIVADPDPWGKWHAFAAARPVLLLRGTQTDLLEERVAEAMVAGKPRARLVPVPGIGHAPMLDEPAAQAALADFLAPLP</sequence>
<dbReference type="PANTHER" id="PTHR43194">
    <property type="entry name" value="HYDROLASE ALPHA/BETA FOLD FAMILY"/>
    <property type="match status" value="1"/>
</dbReference>
<dbReference type="InterPro" id="IPR050228">
    <property type="entry name" value="Carboxylesterase_BioH"/>
</dbReference>
<dbReference type="PRINTS" id="PR00111">
    <property type="entry name" value="ABHYDROLASE"/>
</dbReference>
<dbReference type="RefSeq" id="WP_191324524.1">
    <property type="nucleotide sequence ID" value="NZ_BMZP01000009.1"/>
</dbReference>
<evidence type="ECO:0000259" key="1">
    <source>
        <dbReference type="Pfam" id="PF00561"/>
    </source>
</evidence>
<dbReference type="InterPro" id="IPR000073">
    <property type="entry name" value="AB_hydrolase_1"/>
</dbReference>
<dbReference type="Pfam" id="PF00561">
    <property type="entry name" value="Abhydrolase_1"/>
    <property type="match status" value="1"/>
</dbReference>
<organism evidence="2 3">
    <name type="scientific">Novosphingobium pokkalii</name>
    <dbReference type="NCBI Taxonomy" id="1770194"/>
    <lineage>
        <taxon>Bacteria</taxon>
        <taxon>Pseudomonadati</taxon>
        <taxon>Pseudomonadota</taxon>
        <taxon>Alphaproteobacteria</taxon>
        <taxon>Sphingomonadales</taxon>
        <taxon>Sphingomonadaceae</taxon>
        <taxon>Novosphingobium</taxon>
    </lineage>
</organism>
<dbReference type="SUPFAM" id="SSF53474">
    <property type="entry name" value="alpha/beta-Hydrolases"/>
    <property type="match status" value="1"/>
</dbReference>
<keyword evidence="3" id="KW-1185">Reference proteome</keyword>
<gene>
    <name evidence="2" type="ORF">ACFOOT_01195</name>
</gene>
<keyword evidence="2" id="KW-0378">Hydrolase</keyword>
<dbReference type="PANTHER" id="PTHR43194:SF2">
    <property type="entry name" value="PEROXISOMAL MEMBRANE PROTEIN LPX1"/>
    <property type="match status" value="1"/>
</dbReference>
<dbReference type="Gene3D" id="3.40.50.1820">
    <property type="entry name" value="alpha/beta hydrolase"/>
    <property type="match status" value="1"/>
</dbReference>
<reference evidence="3" key="1">
    <citation type="journal article" date="2019" name="Int. J. Syst. Evol. Microbiol.">
        <title>The Global Catalogue of Microorganisms (GCM) 10K type strain sequencing project: providing services to taxonomists for standard genome sequencing and annotation.</title>
        <authorList>
            <consortium name="The Broad Institute Genomics Platform"/>
            <consortium name="The Broad Institute Genome Sequencing Center for Infectious Disease"/>
            <person name="Wu L."/>
            <person name="Ma J."/>
        </authorList>
    </citation>
    <scope>NUCLEOTIDE SEQUENCE [LARGE SCALE GENOMIC DNA]</scope>
    <source>
        <strain evidence="3">KCTC 42224</strain>
    </source>
</reference>
<dbReference type="EMBL" id="JBHRYE010000002">
    <property type="protein sequence ID" value="MFC3670030.1"/>
    <property type="molecule type" value="Genomic_DNA"/>
</dbReference>
<feature type="domain" description="AB hydrolase-1" evidence="1">
    <location>
        <begin position="32"/>
        <end position="271"/>
    </location>
</feature>
<accession>A0ABV7UYZ0</accession>
<protein>
    <submittedName>
        <fullName evidence="2">Alpha/beta fold hydrolase</fullName>
    </submittedName>
</protein>
<evidence type="ECO:0000313" key="3">
    <source>
        <dbReference type="Proteomes" id="UP001595683"/>
    </source>
</evidence>
<proteinExistence type="predicted"/>